<feature type="compositionally biased region" description="Polar residues" evidence="1">
    <location>
        <begin position="200"/>
        <end position="211"/>
    </location>
</feature>
<sequence length="393" mass="45916">MISPIHEGKESVELFREEDLLSFAENPSTSAERITVVLTAEIMCDNSCNGGERHFRQKALYVERLTRGIDPDTIPRDGSEYIHVSRLQETLTALYGTKLPKWEFVKDLKEKERKHPHIVRKNPQRYEKQKALYVEPLTRHVDLDTIPRDGSEYIHISRLHQDPAAKPANKDPKKELRKKLYAKQKNQNVKPPTRHIDPNTVPQDGSQYNHISNPREDLAAECTNKDSKGESKLHGEQLACEFSIEAKKLKKSKTTPQQNCPKKIENFYEKSDKEWCLFLFGSEICAEIYDTCTEGIEGHLPHSTSILYFSQDEIKVLIKYIYEWFVLIGMKREMSTWLYALFSSLEKPDEDDEFQEFLEEFLIKLKKYTRKYDCDDLHLYLVVNMLEQNFCAC</sequence>
<accession>A0A8X6PJJ6</accession>
<dbReference type="Pfam" id="PF04938">
    <property type="entry name" value="SIP1"/>
    <property type="match status" value="1"/>
</dbReference>
<dbReference type="AlphaFoldDB" id="A0A8X6PJJ6"/>
<keyword evidence="3" id="KW-1185">Reference proteome</keyword>
<dbReference type="GO" id="GO:0000387">
    <property type="term" value="P:spliceosomal snRNP assembly"/>
    <property type="evidence" value="ECO:0007669"/>
    <property type="project" value="InterPro"/>
</dbReference>
<evidence type="ECO:0000313" key="2">
    <source>
        <dbReference type="EMBL" id="GFT74412.1"/>
    </source>
</evidence>
<organism evidence="2 3">
    <name type="scientific">Nephila pilipes</name>
    <name type="common">Giant wood spider</name>
    <name type="synonym">Nephila maculata</name>
    <dbReference type="NCBI Taxonomy" id="299642"/>
    <lineage>
        <taxon>Eukaryota</taxon>
        <taxon>Metazoa</taxon>
        <taxon>Ecdysozoa</taxon>
        <taxon>Arthropoda</taxon>
        <taxon>Chelicerata</taxon>
        <taxon>Arachnida</taxon>
        <taxon>Araneae</taxon>
        <taxon>Araneomorphae</taxon>
        <taxon>Entelegynae</taxon>
        <taxon>Araneoidea</taxon>
        <taxon>Nephilidae</taxon>
        <taxon>Nephila</taxon>
    </lineage>
</organism>
<gene>
    <name evidence="2" type="primary">AVEN_166608_1</name>
    <name evidence="2" type="ORF">NPIL_283101</name>
</gene>
<feature type="region of interest" description="Disordered" evidence="1">
    <location>
        <begin position="183"/>
        <end position="211"/>
    </location>
</feature>
<proteinExistence type="predicted"/>
<dbReference type="EMBL" id="BMAW01070657">
    <property type="protein sequence ID" value="GFT74412.1"/>
    <property type="molecule type" value="Genomic_DNA"/>
</dbReference>
<name>A0A8X6PJJ6_NEPPI</name>
<reference evidence="2" key="1">
    <citation type="submission" date="2020-08" db="EMBL/GenBank/DDBJ databases">
        <title>Multicomponent nature underlies the extraordinary mechanical properties of spider dragline silk.</title>
        <authorList>
            <person name="Kono N."/>
            <person name="Nakamura H."/>
            <person name="Mori M."/>
            <person name="Yoshida Y."/>
            <person name="Ohtoshi R."/>
            <person name="Malay A.D."/>
            <person name="Moran D.A.P."/>
            <person name="Tomita M."/>
            <person name="Numata K."/>
            <person name="Arakawa K."/>
        </authorList>
    </citation>
    <scope>NUCLEOTIDE SEQUENCE</scope>
</reference>
<dbReference type="Gene3D" id="1.20.58.1070">
    <property type="match status" value="1"/>
</dbReference>
<evidence type="ECO:0000313" key="3">
    <source>
        <dbReference type="Proteomes" id="UP000887013"/>
    </source>
</evidence>
<comment type="caution">
    <text evidence="2">The sequence shown here is derived from an EMBL/GenBank/DDBJ whole genome shotgun (WGS) entry which is preliminary data.</text>
</comment>
<dbReference type="Proteomes" id="UP000887013">
    <property type="component" value="Unassembled WGS sequence"/>
</dbReference>
<evidence type="ECO:0000256" key="1">
    <source>
        <dbReference type="SAM" id="MobiDB-lite"/>
    </source>
</evidence>
<protein>
    <submittedName>
        <fullName evidence="2">Uncharacterized protein</fullName>
    </submittedName>
</protein>
<dbReference type="InterPro" id="IPR035426">
    <property type="entry name" value="Gemin2/Brr1"/>
</dbReference>